<name>A0ABV2K7E7_SPOPS</name>
<evidence type="ECO:0000313" key="3">
    <source>
        <dbReference type="Proteomes" id="UP001549104"/>
    </source>
</evidence>
<keyword evidence="3" id="KW-1185">Reference proteome</keyword>
<dbReference type="RefSeq" id="WP_354313068.1">
    <property type="nucleotide sequence ID" value="NZ_JBEPME010000002.1"/>
</dbReference>
<sequence length="272" mass="32181">MKNPKTDVGRILASCTYDWYYFNLYFEWLGLWICEEDVERKEQRDSKSVYYAKKIEVTQFGTQMMPILLISRNVCAWNIALRREDGEFNVIPGSILDGRFGAYLSDEDQSAQPFFQPFINLFSKDELMHTLPRNRKQFIDGRYTFKVSLTNKIWRKLTFSAKHTMDDFHQIIIKAFEFDDDHLYSFFMDGEKWSHDCIASPNDDFGHADASKIQIGAVGFITRQKFLYIYDYGDEWTFLIEVDDINENAEQILNPYVQETRGEAPEQYSDFY</sequence>
<proteinExistence type="predicted"/>
<organism evidence="2 3">
    <name type="scientific">Sporosarcina psychrophila</name>
    <name type="common">Bacillus psychrophilus</name>
    <dbReference type="NCBI Taxonomy" id="1476"/>
    <lineage>
        <taxon>Bacteria</taxon>
        <taxon>Bacillati</taxon>
        <taxon>Bacillota</taxon>
        <taxon>Bacilli</taxon>
        <taxon>Bacillales</taxon>
        <taxon>Caryophanaceae</taxon>
        <taxon>Sporosarcina</taxon>
    </lineage>
</organism>
<dbReference type="InterPro" id="IPR012912">
    <property type="entry name" value="Plasmid_pRiA4b_Orf3-like"/>
</dbReference>
<dbReference type="Gene3D" id="3.10.290.30">
    <property type="entry name" value="MM3350-like"/>
    <property type="match status" value="1"/>
</dbReference>
<dbReference type="Proteomes" id="UP001549104">
    <property type="component" value="Unassembled WGS sequence"/>
</dbReference>
<evidence type="ECO:0000259" key="1">
    <source>
        <dbReference type="Pfam" id="PF07929"/>
    </source>
</evidence>
<dbReference type="Pfam" id="PF07929">
    <property type="entry name" value="PRiA4_ORF3"/>
    <property type="match status" value="1"/>
</dbReference>
<dbReference type="InterPro" id="IPR024047">
    <property type="entry name" value="MM3350-like_sf"/>
</dbReference>
<gene>
    <name evidence="2" type="ORF">ABIC55_002088</name>
</gene>
<accession>A0ABV2K7E7</accession>
<feature type="domain" description="Plasmid pRiA4b Orf3-like" evidence="1">
    <location>
        <begin position="143"/>
        <end position="266"/>
    </location>
</feature>
<dbReference type="PANTHER" id="PTHR41878">
    <property type="entry name" value="LEXA REPRESSOR-RELATED"/>
    <property type="match status" value="1"/>
</dbReference>
<comment type="caution">
    <text evidence="2">The sequence shown here is derived from an EMBL/GenBank/DDBJ whole genome shotgun (WGS) entry which is preliminary data.</text>
</comment>
<dbReference type="SUPFAM" id="SSF159941">
    <property type="entry name" value="MM3350-like"/>
    <property type="match status" value="1"/>
</dbReference>
<dbReference type="EMBL" id="JBEPME010000002">
    <property type="protein sequence ID" value="MET3657001.1"/>
    <property type="molecule type" value="Genomic_DNA"/>
</dbReference>
<protein>
    <recommendedName>
        <fullName evidence="1">Plasmid pRiA4b Orf3-like domain-containing protein</fullName>
    </recommendedName>
</protein>
<reference evidence="2 3" key="1">
    <citation type="submission" date="2024-06" db="EMBL/GenBank/DDBJ databases">
        <title>Sorghum-associated microbial communities from plants grown in Nebraska, USA.</title>
        <authorList>
            <person name="Schachtman D."/>
        </authorList>
    </citation>
    <scope>NUCLEOTIDE SEQUENCE [LARGE SCALE GENOMIC DNA]</scope>
    <source>
        <strain evidence="2 3">1288</strain>
    </source>
</reference>
<dbReference type="PANTHER" id="PTHR41878:SF1">
    <property type="entry name" value="TNPR PROTEIN"/>
    <property type="match status" value="1"/>
</dbReference>
<evidence type="ECO:0000313" key="2">
    <source>
        <dbReference type="EMBL" id="MET3657001.1"/>
    </source>
</evidence>